<keyword evidence="2" id="KW-0963">Cytoplasm</keyword>
<dbReference type="InterPro" id="IPR044634">
    <property type="entry name" value="Zuotin/DnaJC2"/>
</dbReference>
<dbReference type="GO" id="GO:0005829">
    <property type="term" value="C:cytosol"/>
    <property type="evidence" value="ECO:0007669"/>
    <property type="project" value="TreeGrafter"/>
</dbReference>
<dbReference type="InterPro" id="IPR001623">
    <property type="entry name" value="DnaJ_domain"/>
</dbReference>
<evidence type="ECO:0000313" key="6">
    <source>
        <dbReference type="Proteomes" id="UP000077521"/>
    </source>
</evidence>
<dbReference type="InterPro" id="IPR018253">
    <property type="entry name" value="DnaJ_domain_CS"/>
</dbReference>
<feature type="compositionally biased region" description="Basic and acidic residues" evidence="4">
    <location>
        <begin position="303"/>
        <end position="313"/>
    </location>
</feature>
<keyword evidence="3" id="KW-0143">Chaperone</keyword>
<dbReference type="PROSITE" id="PS50076">
    <property type="entry name" value="DNAJ_2"/>
    <property type="match status" value="1"/>
</dbReference>
<dbReference type="GO" id="GO:0030544">
    <property type="term" value="F:Hsp70 protein binding"/>
    <property type="evidence" value="ECO:0007669"/>
    <property type="project" value="InterPro"/>
</dbReference>
<dbReference type="PANTHER" id="PTHR43999">
    <property type="entry name" value="DNAJ HOMOLOG SUBFAMILY C MEMBER 2"/>
    <property type="match status" value="1"/>
</dbReference>
<name>A0A177TVZ8_9BASI</name>
<dbReference type="PANTHER" id="PTHR43999:SF1">
    <property type="entry name" value="DNAJ HOMOLOG SUBFAMILY C MEMBER 2"/>
    <property type="match status" value="1"/>
</dbReference>
<feature type="region of interest" description="Disordered" evidence="4">
    <location>
        <begin position="303"/>
        <end position="325"/>
    </location>
</feature>
<dbReference type="Pfam" id="PF16717">
    <property type="entry name" value="RAC_head"/>
    <property type="match status" value="1"/>
</dbReference>
<feature type="compositionally biased region" description="Gly residues" evidence="4">
    <location>
        <begin position="316"/>
        <end position="325"/>
    </location>
</feature>
<evidence type="ECO:0000256" key="1">
    <source>
        <dbReference type="ARBA" id="ARBA00004496"/>
    </source>
</evidence>
<evidence type="ECO:0000256" key="3">
    <source>
        <dbReference type="ARBA" id="ARBA00023186"/>
    </source>
</evidence>
<gene>
    <name evidence="5" type="ORF">A4X13_0g1845</name>
</gene>
<organism evidence="5 6">
    <name type="scientific">Tilletia indica</name>
    <dbReference type="NCBI Taxonomy" id="43049"/>
    <lineage>
        <taxon>Eukaryota</taxon>
        <taxon>Fungi</taxon>
        <taxon>Dikarya</taxon>
        <taxon>Basidiomycota</taxon>
        <taxon>Ustilaginomycotina</taxon>
        <taxon>Exobasidiomycetes</taxon>
        <taxon>Tilletiales</taxon>
        <taxon>Tilletiaceae</taxon>
        <taxon>Tilletia</taxon>
    </lineage>
</organism>
<comment type="subcellular location">
    <subcellularLocation>
        <location evidence="1">Cytoplasm</location>
    </subcellularLocation>
</comment>
<reference evidence="5" key="1">
    <citation type="submission" date="2016-04" db="EMBL/GenBank/DDBJ databases">
        <authorList>
            <person name="Nguyen H.D."/>
            <person name="Samba Siva P."/>
            <person name="Cullis J."/>
            <person name="Levesque C.A."/>
            <person name="Hambleton S."/>
        </authorList>
    </citation>
    <scope>NUCLEOTIDE SEQUENCE</scope>
    <source>
        <strain evidence="5">DAOMC 236416</strain>
    </source>
</reference>
<feature type="region of interest" description="Disordered" evidence="4">
    <location>
        <begin position="340"/>
        <end position="372"/>
    </location>
</feature>
<feature type="region of interest" description="Disordered" evidence="4">
    <location>
        <begin position="256"/>
        <end position="283"/>
    </location>
</feature>
<dbReference type="EMBL" id="LWDF02000079">
    <property type="protein sequence ID" value="KAE8258193.1"/>
    <property type="molecule type" value="Genomic_DNA"/>
</dbReference>
<dbReference type="InterPro" id="IPR054076">
    <property type="entry name" value="ZUO1-like_ZHD"/>
</dbReference>
<evidence type="ECO:0000256" key="2">
    <source>
        <dbReference type="ARBA" id="ARBA00022490"/>
    </source>
</evidence>
<dbReference type="PROSITE" id="PS00636">
    <property type="entry name" value="DNAJ_1"/>
    <property type="match status" value="1"/>
</dbReference>
<dbReference type="AlphaFoldDB" id="A0A177TVZ8"/>
<dbReference type="OrthoDB" id="1690618at2759"/>
<dbReference type="Gene3D" id="1.10.8.840">
    <property type="entry name" value="Ribosome-associated complex head domain"/>
    <property type="match status" value="1"/>
</dbReference>
<dbReference type="SUPFAM" id="SSF46565">
    <property type="entry name" value="Chaperone J-domain"/>
    <property type="match status" value="1"/>
</dbReference>
<dbReference type="Pfam" id="PF21884">
    <property type="entry name" value="ZUO1-like_ZHD"/>
    <property type="match status" value="1"/>
</dbReference>
<dbReference type="Proteomes" id="UP000077521">
    <property type="component" value="Unassembled WGS sequence"/>
</dbReference>
<dbReference type="InterPro" id="IPR042569">
    <property type="entry name" value="RAC_head_sf"/>
</dbReference>
<reference evidence="5" key="2">
    <citation type="journal article" date="2019" name="IMA Fungus">
        <title>Genome sequencing and comparison of five Tilletia species to identify candidate genes for the detection of regulated species infecting wheat.</title>
        <authorList>
            <person name="Nguyen H.D.T."/>
            <person name="Sultana T."/>
            <person name="Kesanakurti P."/>
            <person name="Hambleton S."/>
        </authorList>
    </citation>
    <scope>NUCLEOTIDE SEQUENCE</scope>
    <source>
        <strain evidence="5">DAOMC 236416</strain>
    </source>
</reference>
<dbReference type="InterPro" id="IPR036869">
    <property type="entry name" value="J_dom_sf"/>
</dbReference>
<evidence type="ECO:0000256" key="4">
    <source>
        <dbReference type="SAM" id="MobiDB-lite"/>
    </source>
</evidence>
<dbReference type="InterPro" id="IPR032003">
    <property type="entry name" value="RAC_head"/>
</dbReference>
<accession>A0A177TVZ8</accession>
<proteinExistence type="predicted"/>
<keyword evidence="6" id="KW-1185">Reference proteome</keyword>
<dbReference type="GO" id="GO:0043022">
    <property type="term" value="F:ribosome binding"/>
    <property type="evidence" value="ECO:0007669"/>
    <property type="project" value="InterPro"/>
</dbReference>
<dbReference type="Gene3D" id="1.10.287.110">
    <property type="entry name" value="DnaJ domain"/>
    <property type="match status" value="1"/>
</dbReference>
<dbReference type="Pfam" id="PF26185">
    <property type="entry name" value="Zuotin_N"/>
    <property type="match status" value="1"/>
</dbReference>
<sequence length="461" mass="50363">MAAIIDLPYALSVAGASSKASTSKKPISALTDAELLPVGSAFLSHTRRTLNQHDFAADDASERERLQTERAAADALLESEDLGIPEEEEPAALLASDPKEWKAQDHYAVLGLSALRWKATQNQIKIAHRKKVLKHHPDKKAGASGSSNDDSFFKCIAKAHEILSNPEKRRQFDSVDDSIDDEKVPTGKEKPEKFCALWGPVFEREARFSEPKNGTVPGIGDDNSTKEEVNAFYDFWYNFDSWRSFEYLDKDINEGSDNRDEKRYMEKKNKNERTRRKKEDNTRVRNLVDKALAADPRIKKFKAEEKAAREAKKGGKGGVAGGPGGLAAARAALEQKKAEEAAAKAAEAEAQKKKDEEDKVSRADAKKAKEAAKKKLKTEKKALSKLITSCNYFQPAGASAPATVVEAQLNALDAISAALEPEDVVKLRADAEKAGESKPDEVKKLLQAAADSKGVAAGVFA</sequence>
<protein>
    <submittedName>
        <fullName evidence="5">Uncharacterized protein</fullName>
    </submittedName>
</protein>
<dbReference type="GO" id="GO:0051083">
    <property type="term" value="P:'de novo' cotranslational protein folding"/>
    <property type="evidence" value="ECO:0007669"/>
    <property type="project" value="InterPro"/>
</dbReference>
<dbReference type="Pfam" id="PF00226">
    <property type="entry name" value="DnaJ"/>
    <property type="match status" value="1"/>
</dbReference>
<comment type="caution">
    <text evidence="5">The sequence shown here is derived from an EMBL/GenBank/DDBJ whole genome shotgun (WGS) entry which is preliminary data.</text>
</comment>
<dbReference type="SMART" id="SM00271">
    <property type="entry name" value="DnaJ"/>
    <property type="match status" value="1"/>
</dbReference>
<evidence type="ECO:0000313" key="5">
    <source>
        <dbReference type="EMBL" id="KAE8258193.1"/>
    </source>
</evidence>
<dbReference type="GO" id="GO:0006450">
    <property type="term" value="P:regulation of translational fidelity"/>
    <property type="evidence" value="ECO:0007669"/>
    <property type="project" value="InterPro"/>
</dbReference>
<dbReference type="InterPro" id="IPR058871">
    <property type="entry name" value="Zuotin_N"/>
</dbReference>
<dbReference type="CDD" id="cd06257">
    <property type="entry name" value="DnaJ"/>
    <property type="match status" value="1"/>
</dbReference>
<dbReference type="CDD" id="cd23953">
    <property type="entry name" value="zuotin_NTD"/>
    <property type="match status" value="1"/>
</dbReference>